<evidence type="ECO:0000313" key="1">
    <source>
        <dbReference type="EMBL" id="EEB36068.1"/>
    </source>
</evidence>
<sequence>MRLIRRAIFVLYGNIKDFSKINIEELLKITDLDTGKKIIKNNLILQKNYKTYDFFIKEKENKEKNQKEIYLKTNDEKTFDSFKFKTSIISYETYKKIEKGKRKFFALDDLDDISIKVRYRINGDYFTYLKDGKRKNLKIIL</sequence>
<dbReference type="EMBL" id="ABXA01000028">
    <property type="protein sequence ID" value="EEB36068.1"/>
    <property type="molecule type" value="Genomic_DNA"/>
</dbReference>
<gene>
    <name evidence="1" type="ORF">ANHYDRO_01063</name>
</gene>
<organism evidence="1 2">
    <name type="scientific">Anaerococcus hydrogenalis DSM 7454</name>
    <dbReference type="NCBI Taxonomy" id="561177"/>
    <lineage>
        <taxon>Bacteria</taxon>
        <taxon>Bacillati</taxon>
        <taxon>Bacillota</taxon>
        <taxon>Tissierellia</taxon>
        <taxon>Tissierellales</taxon>
        <taxon>Peptoniphilaceae</taxon>
        <taxon>Anaerococcus</taxon>
    </lineage>
</organism>
<accession>B6W912</accession>
<dbReference type="Proteomes" id="UP000005451">
    <property type="component" value="Unassembled WGS sequence"/>
</dbReference>
<comment type="caution">
    <text evidence="1">The sequence shown here is derived from an EMBL/GenBank/DDBJ whole genome shotgun (WGS) entry which is preliminary data.</text>
</comment>
<reference evidence="1 2" key="1">
    <citation type="submission" date="2008-09" db="EMBL/GenBank/DDBJ databases">
        <authorList>
            <person name="Fulton L."/>
            <person name="Clifton S."/>
            <person name="Fulton B."/>
            <person name="Xu J."/>
            <person name="Minx P."/>
            <person name="Pepin K.H."/>
            <person name="Johnson M."/>
            <person name="Thiruvilangam P."/>
            <person name="Bhonagiri V."/>
            <person name="Nash W.E."/>
            <person name="Mardis E.R."/>
            <person name="Wilson R.K."/>
        </authorList>
    </citation>
    <scope>NUCLEOTIDE SEQUENCE [LARGE SCALE GENOMIC DNA]</scope>
    <source>
        <strain evidence="1 2">DSM 7454</strain>
    </source>
</reference>
<dbReference type="eggNOG" id="COG0037">
    <property type="taxonomic scope" value="Bacteria"/>
</dbReference>
<dbReference type="STRING" id="561177.ANHYDRO_01063"/>
<proteinExistence type="predicted"/>
<protein>
    <submittedName>
        <fullName evidence="1">Uncharacterized protein</fullName>
    </submittedName>
</protein>
<reference evidence="1 2" key="2">
    <citation type="submission" date="2008-10" db="EMBL/GenBank/DDBJ databases">
        <title>Draft genome sequence of Anaerococcus hydrogenalis (DSM 7454).</title>
        <authorList>
            <person name="Sudarsanam P."/>
            <person name="Ley R."/>
            <person name="Guruge J."/>
            <person name="Turnbaugh P.J."/>
            <person name="Mahowald M."/>
            <person name="Liep D."/>
            <person name="Gordon J."/>
        </authorList>
    </citation>
    <scope>NUCLEOTIDE SEQUENCE [LARGE SCALE GENOMIC DNA]</scope>
    <source>
        <strain evidence="1 2">DSM 7454</strain>
    </source>
</reference>
<dbReference type="AlphaFoldDB" id="B6W912"/>
<evidence type="ECO:0000313" key="2">
    <source>
        <dbReference type="Proteomes" id="UP000005451"/>
    </source>
</evidence>
<dbReference type="RefSeq" id="WP_004814110.1">
    <property type="nucleotide sequence ID" value="NZ_ABXA01000028.1"/>
</dbReference>
<name>B6W912_9FIRM</name>